<feature type="compositionally biased region" description="Acidic residues" evidence="1">
    <location>
        <begin position="45"/>
        <end position="73"/>
    </location>
</feature>
<name>A0ABT5XCK9_9EURY</name>
<dbReference type="Proteomes" id="UP001215956">
    <property type="component" value="Unassembled WGS sequence"/>
</dbReference>
<evidence type="ECO:0000313" key="2">
    <source>
        <dbReference type="EMBL" id="MDF0592386.1"/>
    </source>
</evidence>
<keyword evidence="3" id="KW-1185">Reference proteome</keyword>
<sequence length="86" mass="9268">MFKHSWILALLFVLVAAFACGCVSEEEAGEAAETEVSHEEIAVSAEEEEASAPMEEEVEEMGDHTEDEGEDMAEAAVGEVEPEGEH</sequence>
<proteinExistence type="predicted"/>
<evidence type="ECO:0000256" key="1">
    <source>
        <dbReference type="SAM" id="MobiDB-lite"/>
    </source>
</evidence>
<gene>
    <name evidence="2" type="ORF">P0O24_02165</name>
</gene>
<accession>A0ABT5XCK9</accession>
<protein>
    <recommendedName>
        <fullName evidence="4">Secreted protein</fullName>
    </recommendedName>
</protein>
<dbReference type="RefSeq" id="WP_316968094.1">
    <property type="nucleotide sequence ID" value="NZ_JARFPL010000004.1"/>
</dbReference>
<reference evidence="2 3" key="1">
    <citation type="submission" date="2023-03" db="EMBL/GenBank/DDBJ databases">
        <title>Whole genome sequencing of Methanotrichaceae archaeon M04Ac.</title>
        <authorList>
            <person name="Khomyakova M.A."/>
            <person name="Merkel A.Y."/>
            <person name="Slobodkin A.I."/>
        </authorList>
    </citation>
    <scope>NUCLEOTIDE SEQUENCE [LARGE SCALE GENOMIC DNA]</scope>
    <source>
        <strain evidence="2 3">M04Ac</strain>
    </source>
</reference>
<dbReference type="EMBL" id="JARFPL010000004">
    <property type="protein sequence ID" value="MDF0592386.1"/>
    <property type="molecule type" value="Genomic_DNA"/>
</dbReference>
<evidence type="ECO:0008006" key="4">
    <source>
        <dbReference type="Google" id="ProtNLM"/>
    </source>
</evidence>
<dbReference type="PROSITE" id="PS51257">
    <property type="entry name" value="PROKAR_LIPOPROTEIN"/>
    <property type="match status" value="1"/>
</dbReference>
<feature type="region of interest" description="Disordered" evidence="1">
    <location>
        <begin position="26"/>
        <end position="86"/>
    </location>
</feature>
<evidence type="ECO:0000313" key="3">
    <source>
        <dbReference type="Proteomes" id="UP001215956"/>
    </source>
</evidence>
<organism evidence="2 3">
    <name type="scientific">Candidatus Methanocrinis alkalitolerans</name>
    <dbReference type="NCBI Taxonomy" id="3033395"/>
    <lineage>
        <taxon>Archaea</taxon>
        <taxon>Methanobacteriati</taxon>
        <taxon>Methanobacteriota</taxon>
        <taxon>Stenosarchaea group</taxon>
        <taxon>Methanomicrobia</taxon>
        <taxon>Methanotrichales</taxon>
        <taxon>Methanotrichaceae</taxon>
        <taxon>Methanocrinis</taxon>
    </lineage>
</organism>
<comment type="caution">
    <text evidence="2">The sequence shown here is derived from an EMBL/GenBank/DDBJ whole genome shotgun (WGS) entry which is preliminary data.</text>
</comment>